<reference evidence="4 5" key="1">
    <citation type="submission" date="2023-05" db="EMBL/GenBank/DDBJ databases">
        <title>Lysobacter sp. strain LF1 Genome sequencing and assembly.</title>
        <authorList>
            <person name="Jung Y."/>
        </authorList>
    </citation>
    <scope>NUCLEOTIDE SEQUENCE [LARGE SCALE GENOMIC DNA]</scope>
    <source>
        <strain evidence="4 5">LF1</strain>
    </source>
</reference>
<dbReference type="InterPro" id="IPR032623">
    <property type="entry name" value="FecR_N"/>
</dbReference>
<dbReference type="Pfam" id="PF04773">
    <property type="entry name" value="FecR"/>
    <property type="match status" value="1"/>
</dbReference>
<dbReference type="InterPro" id="IPR006860">
    <property type="entry name" value="FecR"/>
</dbReference>
<dbReference type="EMBL" id="JASGBI010000001">
    <property type="protein sequence ID" value="MDI9240479.1"/>
    <property type="molecule type" value="Genomic_DNA"/>
</dbReference>
<dbReference type="Gene3D" id="2.60.120.1440">
    <property type="match status" value="1"/>
</dbReference>
<gene>
    <name evidence="4" type="ORF">QLQ15_16365</name>
</gene>
<accession>A0ABT6XJY7</accession>
<feature type="domain" description="FecR protein" evidence="2">
    <location>
        <begin position="126"/>
        <end position="215"/>
    </location>
</feature>
<keyword evidence="5" id="KW-1185">Reference proteome</keyword>
<name>A0ABT6XJY7_9GAMM</name>
<dbReference type="Proteomes" id="UP001321580">
    <property type="component" value="Unassembled WGS sequence"/>
</dbReference>
<dbReference type="PANTHER" id="PTHR30273">
    <property type="entry name" value="PERIPLASMIC SIGNAL SENSOR AND SIGMA FACTOR ACTIVATOR FECR-RELATED"/>
    <property type="match status" value="1"/>
</dbReference>
<evidence type="ECO:0000313" key="4">
    <source>
        <dbReference type="EMBL" id="MDI9240479.1"/>
    </source>
</evidence>
<evidence type="ECO:0000256" key="1">
    <source>
        <dbReference type="SAM" id="Phobius"/>
    </source>
</evidence>
<evidence type="ECO:0000259" key="2">
    <source>
        <dbReference type="Pfam" id="PF04773"/>
    </source>
</evidence>
<evidence type="ECO:0000259" key="3">
    <source>
        <dbReference type="Pfam" id="PF16220"/>
    </source>
</evidence>
<organism evidence="4 5">
    <name type="scientific">Lysobacter stagni</name>
    <dbReference type="NCBI Taxonomy" id="3045172"/>
    <lineage>
        <taxon>Bacteria</taxon>
        <taxon>Pseudomonadati</taxon>
        <taxon>Pseudomonadota</taxon>
        <taxon>Gammaproteobacteria</taxon>
        <taxon>Lysobacterales</taxon>
        <taxon>Lysobacteraceae</taxon>
        <taxon>Lysobacter</taxon>
    </lineage>
</organism>
<comment type="caution">
    <text evidence="4">The sequence shown here is derived from an EMBL/GenBank/DDBJ whole genome shotgun (WGS) entry which is preliminary data.</text>
</comment>
<protein>
    <submittedName>
        <fullName evidence="4">FecR domain-containing protein</fullName>
    </submittedName>
</protein>
<dbReference type="PANTHER" id="PTHR30273:SF2">
    <property type="entry name" value="PROTEIN FECR"/>
    <property type="match status" value="1"/>
</dbReference>
<dbReference type="RefSeq" id="WP_283213806.1">
    <property type="nucleotide sequence ID" value="NZ_JASGBI010000001.1"/>
</dbReference>
<feature type="domain" description="FecR N-terminal" evidence="3">
    <location>
        <begin position="15"/>
        <end position="53"/>
    </location>
</feature>
<feature type="transmembrane region" description="Helical" evidence="1">
    <location>
        <begin position="91"/>
        <end position="113"/>
    </location>
</feature>
<dbReference type="Pfam" id="PF16220">
    <property type="entry name" value="DUF4880"/>
    <property type="match status" value="1"/>
</dbReference>
<evidence type="ECO:0000313" key="5">
    <source>
        <dbReference type="Proteomes" id="UP001321580"/>
    </source>
</evidence>
<dbReference type="PIRSF" id="PIRSF018266">
    <property type="entry name" value="FecR"/>
    <property type="match status" value="1"/>
</dbReference>
<sequence length="335" mass="36437">MSARTMQPEDTVAEDWLARLMAPDCSAAERAAFEDWLAQSPRNVEAFVEVERVHALAAELRSDELLRAAGRAARRAPASSPAPAPVRHARAWWSAAAAAAVVAVVAVAMVLPWGQHEAPAQIQHFATALGEQRDVTLADGTVMRLDTASTLTTRFDGRERVVELRRGRAQFDVGEDARRPFLVKAGVSTVRDIGTTFQVSRMGEVVNVGLLEGRVDVSSRAGGAVQRSTLAPGEQVTVQADGRIGERAPLDVAMARAWPQGDLVFRQRRLDELVAEMNRYSPRQIRLADAALGSLRVSGVFHAGDQDALVAVLERGWPLRAERTGEHEIVLHARD</sequence>
<keyword evidence="1" id="KW-0472">Membrane</keyword>
<keyword evidence="1" id="KW-1133">Transmembrane helix</keyword>
<keyword evidence="1" id="KW-0812">Transmembrane</keyword>
<dbReference type="InterPro" id="IPR012373">
    <property type="entry name" value="Ferrdict_sens_TM"/>
</dbReference>
<proteinExistence type="predicted"/>